<organism evidence="2 3">
    <name type="scientific">Nostoc linckia FACHB-391</name>
    <dbReference type="NCBI Taxonomy" id="2692906"/>
    <lineage>
        <taxon>Bacteria</taxon>
        <taxon>Bacillati</taxon>
        <taxon>Cyanobacteriota</taxon>
        <taxon>Cyanophyceae</taxon>
        <taxon>Nostocales</taxon>
        <taxon>Nostocaceae</taxon>
        <taxon>Nostoc</taxon>
    </lineage>
</organism>
<dbReference type="SUPFAM" id="SSF52540">
    <property type="entry name" value="P-loop containing nucleoside triphosphate hydrolases"/>
    <property type="match status" value="1"/>
</dbReference>
<dbReference type="InterPro" id="IPR027417">
    <property type="entry name" value="P-loop_NTPase"/>
</dbReference>
<dbReference type="RefSeq" id="WP_190901968.1">
    <property type="nucleotide sequence ID" value="NZ_JACJTE010000155.1"/>
</dbReference>
<evidence type="ECO:0000256" key="1">
    <source>
        <dbReference type="SAM" id="Phobius"/>
    </source>
</evidence>
<keyword evidence="1" id="KW-1133">Transmembrane helix</keyword>
<proteinExistence type="predicted"/>
<keyword evidence="1" id="KW-0472">Membrane</keyword>
<evidence type="ECO:0008006" key="4">
    <source>
        <dbReference type="Google" id="ProtNLM"/>
    </source>
</evidence>
<feature type="transmembrane region" description="Helical" evidence="1">
    <location>
        <begin position="605"/>
        <end position="626"/>
    </location>
</feature>
<evidence type="ECO:0000313" key="2">
    <source>
        <dbReference type="EMBL" id="MBD2566194.1"/>
    </source>
</evidence>
<sequence length="687" mass="79597">MNNNDDYKTNIQQDAFKNIQATSVSIGSINQSAQNFFKLQPHESNITSRRELLKHLKGKVEGWKEDYLYNNEWLQPLLQDRDELVASSNSREKGIPGKSHSQQFLQISIKEFFKKERITGRLLILGNPGAGKTAAKMQIAEELIICAENNYSEPIPFWFDLSSWNEQSLENWLIAELRKEYGYYQKFWKKLLRNHQILPMLDNLDQLKLPRQVKCITAINDFLKNDKLIPLIVCCRLEGYNQFYQLALNGAVCLQPLSEQQVQDYCVKVKNIALLETISKDSNLLNFAKTPFFLYLINFAYQSINIDKWQKLDSDEQRIYYLFDVFIDKNNEEALSHARGWYQLQIIYKTKARLSWLAKKLKEHSYTYFLIENIQPSWLHNENQKVRYRLFVALMITLFSFPMCLIISGLMLMAFGKAQESIVEAVRDVRNILPIVISISFVTTILLAAMIEFLGLTKEIKPVETLKLPGHELIEALRLAQIKERCVTAISLSLTQKIPMNDNSQQLILFIQQWTYSILGWILKVFIGWFLPPIALLRGLLIGLTGPNIALKKRAFPNQGIHQSLRNTVPYALIFGLLGLIFGVSLKLYEYYFNKSANFVLPHNSISFCMFFASLGVVLGILYTGLPVIQHFALRLVLSQDDLFPFKYADFLEHTKKYRLTQTYGGRYSYIHDLLRDYFANLRIDGG</sequence>
<keyword evidence="1" id="KW-0812">Transmembrane</keyword>
<evidence type="ECO:0000313" key="3">
    <source>
        <dbReference type="Proteomes" id="UP000604661"/>
    </source>
</evidence>
<feature type="transmembrane region" description="Helical" evidence="1">
    <location>
        <begin position="390"/>
        <end position="415"/>
    </location>
</feature>
<name>A0ABR8F8D8_NOSLI</name>
<accession>A0ABR8F8D8</accession>
<dbReference type="Proteomes" id="UP000604661">
    <property type="component" value="Unassembled WGS sequence"/>
</dbReference>
<comment type="caution">
    <text evidence="2">The sequence shown here is derived from an EMBL/GenBank/DDBJ whole genome shotgun (WGS) entry which is preliminary data.</text>
</comment>
<feature type="transmembrane region" description="Helical" evidence="1">
    <location>
        <begin position="435"/>
        <end position="457"/>
    </location>
</feature>
<reference evidence="2 3" key="1">
    <citation type="journal article" date="2020" name="ISME J.">
        <title>Comparative genomics reveals insights into cyanobacterial evolution and habitat adaptation.</title>
        <authorList>
            <person name="Chen M.Y."/>
            <person name="Teng W.K."/>
            <person name="Zhao L."/>
            <person name="Hu C.X."/>
            <person name="Zhou Y.K."/>
            <person name="Han B.P."/>
            <person name="Song L.R."/>
            <person name="Shu W.S."/>
        </authorList>
    </citation>
    <scope>NUCLEOTIDE SEQUENCE [LARGE SCALE GENOMIC DNA]</scope>
    <source>
        <strain evidence="2 3">FACHB-391</strain>
    </source>
</reference>
<protein>
    <recommendedName>
        <fullName evidence="4">NACHT domain-containing protein</fullName>
    </recommendedName>
</protein>
<feature type="transmembrane region" description="Helical" evidence="1">
    <location>
        <begin position="571"/>
        <end position="593"/>
    </location>
</feature>
<dbReference type="EMBL" id="JACJTE010000155">
    <property type="protein sequence ID" value="MBD2566194.1"/>
    <property type="molecule type" value="Genomic_DNA"/>
</dbReference>
<dbReference type="Gene3D" id="3.40.50.300">
    <property type="entry name" value="P-loop containing nucleotide triphosphate hydrolases"/>
    <property type="match status" value="1"/>
</dbReference>
<gene>
    <name evidence="2" type="ORF">H6G95_37800</name>
</gene>
<keyword evidence="3" id="KW-1185">Reference proteome</keyword>